<dbReference type="InterPro" id="IPR001173">
    <property type="entry name" value="Glyco_trans_2-like"/>
</dbReference>
<dbReference type="Pfam" id="PF00535">
    <property type="entry name" value="Glycos_transf_2"/>
    <property type="match status" value="1"/>
</dbReference>
<evidence type="ECO:0000313" key="2">
    <source>
        <dbReference type="EMBL" id="EON87209.1"/>
    </source>
</evidence>
<sequence length="283" mass="34166">MIDNQHQPHPYDKSHIRLSYITHFYCNQTNIDSVTELLRHYEQYDPALLDVIEFVIVDDGSPVEYEIPQLNLNITWLRINEDIQWNQAGARNLGVTYAKSDRIVLSDLDHIFPPETLHYMAYRRHPGRSFFKVYRTDEQGQRQTGHSNLFYMSRARFMRFFGYDEDFAGHYGAEDYRFVKFQKHHGSRQRYLPARYRCFERQKLNRKTSYHSLNRSLAYNTPVDARKKQEIEQHGREFGHSRLFLNFTWHVKAVFLRPAPVKPSHKLWKHLWWFRYLSGYLAR</sequence>
<evidence type="ECO:0000259" key="1">
    <source>
        <dbReference type="Pfam" id="PF00535"/>
    </source>
</evidence>
<accession>R8ALK9</accession>
<feature type="domain" description="Glycosyltransferase 2-like" evidence="1">
    <location>
        <begin position="49"/>
        <end position="125"/>
    </location>
</feature>
<dbReference type="RefSeq" id="WP_010864918.1">
    <property type="nucleotide sequence ID" value="NZ_KB944511.1"/>
</dbReference>
<dbReference type="STRING" id="703.SAMEA2665130_02899"/>
<proteinExistence type="predicted"/>
<name>R8ALK9_PLESH</name>
<dbReference type="HOGENOM" id="CLU_085700_0_0_6"/>
<organism evidence="2 3">
    <name type="scientific">Plesiomonas shigelloides 302-73</name>
    <dbReference type="NCBI Taxonomy" id="1315976"/>
    <lineage>
        <taxon>Bacteria</taxon>
        <taxon>Pseudomonadati</taxon>
        <taxon>Pseudomonadota</taxon>
        <taxon>Gammaproteobacteria</taxon>
        <taxon>Enterobacterales</taxon>
        <taxon>Enterobacteriaceae</taxon>
        <taxon>Plesiomonas</taxon>
    </lineage>
</organism>
<dbReference type="AlphaFoldDB" id="R8ALK9"/>
<gene>
    <name evidence="2" type="ORF">PLESHI_16657</name>
</gene>
<dbReference type="CDD" id="cd00761">
    <property type="entry name" value="Glyco_tranf_GTA_type"/>
    <property type="match status" value="1"/>
</dbReference>
<dbReference type="PATRIC" id="fig|1315976.3.peg.3186"/>
<evidence type="ECO:0000313" key="3">
    <source>
        <dbReference type="Proteomes" id="UP000014012"/>
    </source>
</evidence>
<dbReference type="EMBL" id="AQQO01000371">
    <property type="protein sequence ID" value="EON87209.1"/>
    <property type="molecule type" value="Genomic_DNA"/>
</dbReference>
<keyword evidence="3" id="KW-1185">Reference proteome</keyword>
<dbReference type="GeneID" id="69704659"/>
<dbReference type="SUPFAM" id="SSF53448">
    <property type="entry name" value="Nucleotide-diphospho-sugar transferases"/>
    <property type="match status" value="1"/>
</dbReference>
<dbReference type="OrthoDB" id="9179862at2"/>
<dbReference type="Proteomes" id="UP000014012">
    <property type="component" value="Unassembled WGS sequence"/>
</dbReference>
<reference evidence="2 3" key="1">
    <citation type="journal article" date="2013" name="Genome Announc.">
        <title>Genome Sequence of Plesiomonas shigelloides Strain 302-73 (Serotype O1).</title>
        <authorList>
            <person name="Pique N."/>
            <person name="Aquilini E."/>
            <person name="Alioto T."/>
            <person name="Minana-Galbis D."/>
            <person name="Tomas J.M."/>
        </authorList>
    </citation>
    <scope>NUCLEOTIDE SEQUENCE [LARGE SCALE GENOMIC DNA]</scope>
    <source>
        <strain evidence="2 3">302-73</strain>
    </source>
</reference>
<dbReference type="Gene3D" id="3.90.550.10">
    <property type="entry name" value="Spore Coat Polysaccharide Biosynthesis Protein SpsA, Chain A"/>
    <property type="match status" value="1"/>
</dbReference>
<comment type="caution">
    <text evidence="2">The sequence shown here is derived from an EMBL/GenBank/DDBJ whole genome shotgun (WGS) entry which is preliminary data.</text>
</comment>
<protein>
    <recommendedName>
        <fullName evidence="1">Glycosyltransferase 2-like domain-containing protein</fullName>
    </recommendedName>
</protein>
<dbReference type="InterPro" id="IPR029044">
    <property type="entry name" value="Nucleotide-diphossugar_trans"/>
</dbReference>